<organism evidence="9 10">
    <name type="scientific">Desulfofarcimen acetoxidans (strain ATCC 49208 / DSM 771 / KCTC 5769 / VKM B-1644 / 5575)</name>
    <name type="common">Desulfotomaculum acetoxidans</name>
    <dbReference type="NCBI Taxonomy" id="485916"/>
    <lineage>
        <taxon>Bacteria</taxon>
        <taxon>Bacillati</taxon>
        <taxon>Bacillota</taxon>
        <taxon>Clostridia</taxon>
        <taxon>Eubacteriales</taxon>
        <taxon>Peptococcaceae</taxon>
        <taxon>Desulfofarcimen</taxon>
    </lineage>
</organism>
<dbReference type="InterPro" id="IPR055431">
    <property type="entry name" value="RsgI_M"/>
</dbReference>
<evidence type="ECO:0000256" key="1">
    <source>
        <dbReference type="ARBA" id="ARBA00004162"/>
    </source>
</evidence>
<evidence type="ECO:0000256" key="4">
    <source>
        <dbReference type="ARBA" id="ARBA00022989"/>
    </source>
</evidence>
<name>C8W5U0_DESAS</name>
<proteinExistence type="predicted"/>
<dbReference type="Proteomes" id="UP000002217">
    <property type="component" value="Chromosome"/>
</dbReference>
<comment type="subcellular location">
    <subcellularLocation>
        <location evidence="1">Cell membrane</location>
        <topology evidence="1">Single-pass membrane protein</topology>
    </subcellularLocation>
</comment>
<keyword evidence="5 7" id="KW-0472">Membrane</keyword>
<evidence type="ECO:0000256" key="6">
    <source>
        <dbReference type="SAM" id="MobiDB-lite"/>
    </source>
</evidence>
<evidence type="ECO:0000259" key="8">
    <source>
        <dbReference type="PROSITE" id="PS51849"/>
    </source>
</evidence>
<feature type="compositionally biased region" description="Basic and acidic residues" evidence="6">
    <location>
        <begin position="323"/>
        <end position="337"/>
    </location>
</feature>
<dbReference type="STRING" id="485916.Dtox_3360"/>
<dbReference type="Pfam" id="PF23750">
    <property type="entry name" value="RsgI_M"/>
    <property type="match status" value="1"/>
</dbReference>
<evidence type="ECO:0000256" key="7">
    <source>
        <dbReference type="SAM" id="Phobius"/>
    </source>
</evidence>
<dbReference type="OrthoDB" id="9800626at2"/>
<feature type="transmembrane region" description="Helical" evidence="7">
    <location>
        <begin position="55"/>
        <end position="72"/>
    </location>
</feature>
<keyword evidence="4 7" id="KW-1133">Transmembrane helix</keyword>
<dbReference type="KEGG" id="dae:Dtox_3360"/>
<feature type="compositionally biased region" description="Basic and acidic residues" evidence="6">
    <location>
        <begin position="250"/>
        <end position="262"/>
    </location>
</feature>
<evidence type="ECO:0000313" key="10">
    <source>
        <dbReference type="Proteomes" id="UP000002217"/>
    </source>
</evidence>
<reference evidence="9 10" key="1">
    <citation type="journal article" date="2009" name="Stand. Genomic Sci.">
        <title>Complete genome sequence of Desulfotomaculum acetoxidans type strain (5575).</title>
        <authorList>
            <person name="Spring S."/>
            <person name="Lapidus A."/>
            <person name="Schroder M."/>
            <person name="Gleim D."/>
            <person name="Sims D."/>
            <person name="Meincke L."/>
            <person name="Glavina Del Rio T."/>
            <person name="Tice H."/>
            <person name="Copeland A."/>
            <person name="Cheng J.F."/>
            <person name="Lucas S."/>
            <person name="Chen F."/>
            <person name="Nolan M."/>
            <person name="Bruce D."/>
            <person name="Goodwin L."/>
            <person name="Pitluck S."/>
            <person name="Ivanova N."/>
            <person name="Mavromatis K."/>
            <person name="Mikhailova N."/>
            <person name="Pati A."/>
            <person name="Chen A."/>
            <person name="Palaniappan K."/>
            <person name="Land M."/>
            <person name="Hauser L."/>
            <person name="Chang Y.J."/>
            <person name="Jeffries C.D."/>
            <person name="Chain P."/>
            <person name="Saunders E."/>
            <person name="Brettin T."/>
            <person name="Detter J.C."/>
            <person name="Goker M."/>
            <person name="Bristow J."/>
            <person name="Eisen J.A."/>
            <person name="Markowitz V."/>
            <person name="Hugenholtz P."/>
            <person name="Kyrpides N.C."/>
            <person name="Klenk H.P."/>
            <person name="Han C."/>
        </authorList>
    </citation>
    <scope>NUCLEOTIDE SEQUENCE [LARGE SCALE GENOMIC DNA]</scope>
    <source>
        <strain evidence="10">ATCC 49208 / DSM 771 / VKM B-1644</strain>
    </source>
</reference>
<evidence type="ECO:0000256" key="3">
    <source>
        <dbReference type="ARBA" id="ARBA00022692"/>
    </source>
</evidence>
<protein>
    <recommendedName>
        <fullName evidence="8">RsgI N-terminal anti-sigma domain-containing protein</fullName>
    </recommendedName>
</protein>
<feature type="domain" description="RsgI N-terminal anti-sigma" evidence="8">
    <location>
        <begin position="4"/>
        <end position="52"/>
    </location>
</feature>
<gene>
    <name evidence="9" type="ordered locus">Dtox_3360</name>
</gene>
<dbReference type="PROSITE" id="PS51849">
    <property type="entry name" value="RSGI_N"/>
    <property type="match status" value="1"/>
</dbReference>
<sequence length="363" mass="40522">MEKKKGLVLKKQSRSCIVLTPEGEFCKIPMPGRTVQLGEEVIINPVNKLFEYRKIFLVAASILLVLCAVPAYRGLFPLTPAAAAYVSLDINPSVEFAVDSEQKIIKASGLNTEGEELLHRIETVNLDIYKGIELVITEAVKSNYLESSKENIVLSAVTPAQDAKSPVSEQNVYNAINKTLKATDIKTEVLVGTADQDTELKAKKAGVSTGKYLLYVQAQKKGVPISITELKKSDINQLQNDKKIKIRELIPKRVPEQKRSEHPNVYQNFDNKTNKFSQTDKARSQNKPGASQPVKTLNGISKSADNKATTENNITQQRRLKKQKDNMHPIRKTDKQQIKTNNSVKSSIPRGNADKNNHKYWGR</sequence>
<feature type="compositionally biased region" description="Polar residues" evidence="6">
    <location>
        <begin position="284"/>
        <end position="317"/>
    </location>
</feature>
<evidence type="ECO:0000256" key="2">
    <source>
        <dbReference type="ARBA" id="ARBA00022475"/>
    </source>
</evidence>
<dbReference type="HOGENOM" id="CLU_062629_0_0_9"/>
<feature type="region of interest" description="Disordered" evidence="6">
    <location>
        <begin position="250"/>
        <end position="363"/>
    </location>
</feature>
<evidence type="ECO:0000256" key="5">
    <source>
        <dbReference type="ARBA" id="ARBA00023136"/>
    </source>
</evidence>
<dbReference type="RefSeq" id="WP_015758780.1">
    <property type="nucleotide sequence ID" value="NC_013216.1"/>
</dbReference>
<dbReference type="GO" id="GO:0005886">
    <property type="term" value="C:plasma membrane"/>
    <property type="evidence" value="ECO:0007669"/>
    <property type="project" value="UniProtKB-SubCell"/>
</dbReference>
<dbReference type="AlphaFoldDB" id="C8W5U0"/>
<feature type="compositionally biased region" description="Polar residues" evidence="6">
    <location>
        <begin position="265"/>
        <end position="277"/>
    </location>
</feature>
<dbReference type="InterPro" id="IPR024449">
    <property type="entry name" value="Anti-sigma_RsgI_N"/>
</dbReference>
<keyword evidence="2" id="KW-1003">Cell membrane</keyword>
<keyword evidence="3 7" id="KW-0812">Transmembrane</keyword>
<accession>C8W5U0</accession>
<dbReference type="EMBL" id="CP001720">
    <property type="protein sequence ID" value="ACV64090.1"/>
    <property type="molecule type" value="Genomic_DNA"/>
</dbReference>
<evidence type="ECO:0000313" key="9">
    <source>
        <dbReference type="EMBL" id="ACV64090.1"/>
    </source>
</evidence>
<dbReference type="eggNOG" id="COG5183">
    <property type="taxonomic scope" value="Bacteria"/>
</dbReference>
<keyword evidence="10" id="KW-1185">Reference proteome</keyword>
<dbReference type="Pfam" id="PF12791">
    <property type="entry name" value="RsgI_N"/>
    <property type="match status" value="1"/>
</dbReference>